<evidence type="ECO:0000256" key="1">
    <source>
        <dbReference type="ARBA" id="ARBA00006787"/>
    </source>
</evidence>
<dbReference type="Proteomes" id="UP000187203">
    <property type="component" value="Unassembled WGS sequence"/>
</dbReference>
<dbReference type="Pfam" id="PF03055">
    <property type="entry name" value="RPE65"/>
    <property type="match status" value="2"/>
</dbReference>
<comment type="similarity">
    <text evidence="1">Belongs to the carotenoid oxygenase family.</text>
</comment>
<keyword evidence="7" id="KW-1185">Reference proteome</keyword>
<accession>A0A1R3I368</accession>
<comment type="cofactor">
    <cofactor evidence="5">
        <name>Fe(2+)</name>
        <dbReference type="ChEBI" id="CHEBI:29033"/>
    </cofactor>
    <text evidence="5">Binds 1 Fe(2+) ion per subunit.</text>
</comment>
<evidence type="ECO:0000256" key="2">
    <source>
        <dbReference type="ARBA" id="ARBA00022723"/>
    </source>
</evidence>
<dbReference type="PANTHER" id="PTHR10543">
    <property type="entry name" value="BETA-CAROTENE DIOXYGENASE"/>
    <property type="match status" value="1"/>
</dbReference>
<dbReference type="OrthoDB" id="1069523at2759"/>
<gene>
    <name evidence="6" type="ORF">COLO4_25382</name>
</gene>
<name>A0A1R3I368_9ROSI</name>
<keyword evidence="3" id="KW-0560">Oxidoreductase</keyword>
<evidence type="ECO:0000313" key="7">
    <source>
        <dbReference type="Proteomes" id="UP000187203"/>
    </source>
</evidence>
<sequence>MILVRIYCNNIPVSHIPTKLKKLARPIISSNNSTPSFQTKPKTKIITNKTTNYSLPLSACSSFFSTLASIPHVLYNILDPPLHPWLDPTHVYAGNLAPVDEMEPTDCPVIEGKLPVSLKGVYIRNGPNPQLRVIHRALLLFDGDGMLHSLRFSDGHTTYCCRHVKTYKYLLEREADFPVVPNVFSGFFGFGDILRFLMATRRIVTGHFNLMNGFGVANTGLAFFANKLFALCESDLPYAIDLTQISDIETLGRWEFEKKLMSNMTAHPKVDLDTKETFAFSWSLTFPHLTFFRFNENGVKQKQVAISSIKQPCFIHDFAITKRFAIFHETQLVYSIGKVMTGRGTLVDYEQNKIPRIGIIPKYAMNDSEMKWFQVPRFNTIHIINAWENGDDEIVFVASNIVSVDNIFKRVLEEVPKMSGVVKIDLETGQEVAKRFYGPNCFGGEPLFVRRDGESNNSDEDDGYVMTYVHDEKANESKFIIMDAKSSELEIVAVIEVPRRVPYGFHGLFVSN</sequence>
<dbReference type="GO" id="GO:0046872">
    <property type="term" value="F:metal ion binding"/>
    <property type="evidence" value="ECO:0007669"/>
    <property type="project" value="UniProtKB-KW"/>
</dbReference>
<dbReference type="STRING" id="93759.A0A1R3I368"/>
<organism evidence="6 7">
    <name type="scientific">Corchorus olitorius</name>
    <dbReference type="NCBI Taxonomy" id="93759"/>
    <lineage>
        <taxon>Eukaryota</taxon>
        <taxon>Viridiplantae</taxon>
        <taxon>Streptophyta</taxon>
        <taxon>Embryophyta</taxon>
        <taxon>Tracheophyta</taxon>
        <taxon>Spermatophyta</taxon>
        <taxon>Magnoliopsida</taxon>
        <taxon>eudicotyledons</taxon>
        <taxon>Gunneridae</taxon>
        <taxon>Pentapetalae</taxon>
        <taxon>rosids</taxon>
        <taxon>malvids</taxon>
        <taxon>Malvales</taxon>
        <taxon>Malvaceae</taxon>
        <taxon>Grewioideae</taxon>
        <taxon>Apeibeae</taxon>
        <taxon>Corchorus</taxon>
    </lineage>
</organism>
<protein>
    <submittedName>
        <fullName evidence="6">Carotenoid oxygenase</fullName>
    </submittedName>
</protein>
<dbReference type="EMBL" id="AWUE01019019">
    <property type="protein sequence ID" value="OMO77045.1"/>
    <property type="molecule type" value="Genomic_DNA"/>
</dbReference>
<dbReference type="GO" id="GO:0010436">
    <property type="term" value="F:carotenoid dioxygenase activity"/>
    <property type="evidence" value="ECO:0007669"/>
    <property type="project" value="TreeGrafter"/>
</dbReference>
<reference evidence="7" key="1">
    <citation type="submission" date="2013-09" db="EMBL/GenBank/DDBJ databases">
        <title>Corchorus olitorius genome sequencing.</title>
        <authorList>
            <person name="Alam M."/>
            <person name="Haque M.S."/>
            <person name="Islam M.S."/>
            <person name="Emdad E.M."/>
            <person name="Islam M.M."/>
            <person name="Ahmed B."/>
            <person name="Halim A."/>
            <person name="Hossen Q.M.M."/>
            <person name="Hossain M.Z."/>
            <person name="Ahmed R."/>
            <person name="Khan M.M."/>
            <person name="Islam R."/>
            <person name="Rashid M.M."/>
            <person name="Khan S.A."/>
            <person name="Rahman M.S."/>
            <person name="Alam M."/>
            <person name="Yahiya A.S."/>
            <person name="Khan M.S."/>
            <person name="Azam M.S."/>
            <person name="Haque T."/>
            <person name="Lashkar M.Z.H."/>
            <person name="Akhand A.I."/>
            <person name="Morshed G."/>
            <person name="Roy S."/>
            <person name="Uddin K.S."/>
            <person name="Rabeya T."/>
            <person name="Hossain A.S."/>
            <person name="Chowdhury A."/>
            <person name="Snigdha A.R."/>
            <person name="Mortoza M.S."/>
            <person name="Matin S.A."/>
            <person name="Hoque S.M.E."/>
            <person name="Islam M.K."/>
            <person name="Roy D.K."/>
            <person name="Haider R."/>
            <person name="Moosa M.M."/>
            <person name="Elias S.M."/>
            <person name="Hasan A.M."/>
            <person name="Jahan S."/>
            <person name="Shafiuddin M."/>
            <person name="Mahmood N."/>
            <person name="Shommy N.S."/>
        </authorList>
    </citation>
    <scope>NUCLEOTIDE SEQUENCE [LARGE SCALE GENOMIC DNA]</scope>
    <source>
        <strain evidence="7">cv. O-4</strain>
    </source>
</reference>
<keyword evidence="2 5" id="KW-0479">Metal-binding</keyword>
<dbReference type="GO" id="GO:0016121">
    <property type="term" value="P:carotene catabolic process"/>
    <property type="evidence" value="ECO:0007669"/>
    <property type="project" value="TreeGrafter"/>
</dbReference>
<proteinExistence type="inferred from homology"/>
<evidence type="ECO:0000256" key="5">
    <source>
        <dbReference type="PIRSR" id="PIRSR604294-1"/>
    </source>
</evidence>
<dbReference type="InterPro" id="IPR004294">
    <property type="entry name" value="Carotenoid_Oase"/>
</dbReference>
<keyword evidence="4 5" id="KW-0408">Iron</keyword>
<evidence type="ECO:0000313" key="6">
    <source>
        <dbReference type="EMBL" id="OMO77045.1"/>
    </source>
</evidence>
<evidence type="ECO:0000256" key="4">
    <source>
        <dbReference type="ARBA" id="ARBA00023004"/>
    </source>
</evidence>
<feature type="binding site" evidence="5">
    <location>
        <position position="506"/>
    </location>
    <ligand>
        <name>Fe cation</name>
        <dbReference type="ChEBI" id="CHEBI:24875"/>
        <note>catalytic</note>
    </ligand>
</feature>
<comment type="caution">
    <text evidence="6">The sequence shown here is derived from an EMBL/GenBank/DDBJ whole genome shotgun (WGS) entry which is preliminary data.</text>
</comment>
<dbReference type="AlphaFoldDB" id="A0A1R3I368"/>
<dbReference type="PANTHER" id="PTHR10543:SF58">
    <property type="entry name" value="CAROTENOID CLEAVAGE DIOXYGENASE 4, CHLOROPLASTIC-RELATED"/>
    <property type="match status" value="1"/>
</dbReference>
<evidence type="ECO:0000256" key="3">
    <source>
        <dbReference type="ARBA" id="ARBA00022964"/>
    </source>
</evidence>
<feature type="binding site" evidence="5">
    <location>
        <position position="316"/>
    </location>
    <ligand>
        <name>Fe cation</name>
        <dbReference type="ChEBI" id="CHEBI:24875"/>
        <note>catalytic</note>
    </ligand>
</feature>
<dbReference type="GO" id="GO:0009570">
    <property type="term" value="C:chloroplast stroma"/>
    <property type="evidence" value="ECO:0007669"/>
    <property type="project" value="TreeGrafter"/>
</dbReference>
<keyword evidence="3" id="KW-0223">Dioxygenase</keyword>
<feature type="binding site" evidence="5">
    <location>
        <position position="267"/>
    </location>
    <ligand>
        <name>Fe cation</name>
        <dbReference type="ChEBI" id="CHEBI:24875"/>
        <note>catalytic</note>
    </ligand>
</feature>
<feature type="binding site" evidence="5">
    <location>
        <position position="382"/>
    </location>
    <ligand>
        <name>Fe cation</name>
        <dbReference type="ChEBI" id="CHEBI:24875"/>
        <note>catalytic</note>
    </ligand>
</feature>